<dbReference type="PANTHER" id="PTHR46796:SF6">
    <property type="entry name" value="ARAC SUBFAMILY"/>
    <property type="match status" value="1"/>
</dbReference>
<comment type="caution">
    <text evidence="5">The sequence shown here is derived from an EMBL/GenBank/DDBJ whole genome shotgun (WGS) entry which is preliminary data.</text>
</comment>
<dbReference type="PANTHER" id="PTHR46796">
    <property type="entry name" value="HTH-TYPE TRANSCRIPTIONAL ACTIVATOR RHAS-RELATED"/>
    <property type="match status" value="1"/>
</dbReference>
<dbReference type="InterPro" id="IPR035418">
    <property type="entry name" value="AraC-bd_2"/>
</dbReference>
<dbReference type="SMART" id="SM00342">
    <property type="entry name" value="HTH_ARAC"/>
    <property type="match status" value="1"/>
</dbReference>
<dbReference type="GO" id="GO:0003700">
    <property type="term" value="F:DNA-binding transcription factor activity"/>
    <property type="evidence" value="ECO:0007669"/>
    <property type="project" value="InterPro"/>
</dbReference>
<dbReference type="PROSITE" id="PS01124">
    <property type="entry name" value="HTH_ARAC_FAMILY_2"/>
    <property type="match status" value="1"/>
</dbReference>
<evidence type="ECO:0000313" key="6">
    <source>
        <dbReference type="Proteomes" id="UP000481037"/>
    </source>
</evidence>
<evidence type="ECO:0000256" key="2">
    <source>
        <dbReference type="ARBA" id="ARBA00023125"/>
    </source>
</evidence>
<dbReference type="InterPro" id="IPR018060">
    <property type="entry name" value="HTH_AraC"/>
</dbReference>
<evidence type="ECO:0000256" key="1">
    <source>
        <dbReference type="ARBA" id="ARBA00023015"/>
    </source>
</evidence>
<dbReference type="InterPro" id="IPR050204">
    <property type="entry name" value="AraC_XylS_family_regulators"/>
</dbReference>
<dbReference type="SUPFAM" id="SSF46689">
    <property type="entry name" value="Homeodomain-like"/>
    <property type="match status" value="1"/>
</dbReference>
<keyword evidence="1" id="KW-0805">Transcription regulation</keyword>
<organism evidence="5 6">
    <name type="scientific">Duganella alba</name>
    <dbReference type="NCBI Taxonomy" id="2666081"/>
    <lineage>
        <taxon>Bacteria</taxon>
        <taxon>Pseudomonadati</taxon>
        <taxon>Pseudomonadota</taxon>
        <taxon>Betaproteobacteria</taxon>
        <taxon>Burkholderiales</taxon>
        <taxon>Oxalobacteraceae</taxon>
        <taxon>Telluria group</taxon>
        <taxon>Duganella</taxon>
    </lineage>
</organism>
<keyword evidence="2" id="KW-0238">DNA-binding</keyword>
<dbReference type="InterPro" id="IPR009057">
    <property type="entry name" value="Homeodomain-like_sf"/>
</dbReference>
<dbReference type="RefSeq" id="WP_154370324.1">
    <property type="nucleotide sequence ID" value="NZ_WKJM01000041.1"/>
</dbReference>
<gene>
    <name evidence="5" type="ORF">GJ697_28045</name>
</gene>
<sequence length="273" mass="29570">MMQSQPQGARRAVGMIDMLRLSAPQPAWPADAGTFLLAIQRRGASKVHQHGRTAQLGPGDMALYSAADDYRVELQAASEQLLLVIPAAPLRSACPELDRLTAVRLKNSQPLVALLAIMADSHFHAPHDLPPSAAAHAAHALIATVAGCLLALEETPPAERTRLSQYHLRRIREYALAHLGDAKLSVAQVGAALGLSAAHIHRLFAAETQTFTAWLWESRLRACQQALRQQSLARLSISTIAFQHGFAHATHFSRAFRARFGVTASAWRNGAEA</sequence>
<keyword evidence="6" id="KW-1185">Reference proteome</keyword>
<dbReference type="EMBL" id="WKJM01000041">
    <property type="protein sequence ID" value="MRX11686.1"/>
    <property type="molecule type" value="Genomic_DNA"/>
</dbReference>
<evidence type="ECO:0000313" key="5">
    <source>
        <dbReference type="EMBL" id="MRX11686.1"/>
    </source>
</evidence>
<protein>
    <submittedName>
        <fullName evidence="5">Helix-turn-helix domain-containing protein</fullName>
    </submittedName>
</protein>
<evidence type="ECO:0000256" key="3">
    <source>
        <dbReference type="ARBA" id="ARBA00023163"/>
    </source>
</evidence>
<dbReference type="AlphaFoldDB" id="A0A6L5QP97"/>
<dbReference type="Gene3D" id="1.10.10.60">
    <property type="entry name" value="Homeodomain-like"/>
    <property type="match status" value="1"/>
</dbReference>
<keyword evidence="3" id="KW-0804">Transcription</keyword>
<dbReference type="Proteomes" id="UP000481037">
    <property type="component" value="Unassembled WGS sequence"/>
</dbReference>
<dbReference type="Pfam" id="PF14525">
    <property type="entry name" value="AraC_binding_2"/>
    <property type="match status" value="1"/>
</dbReference>
<dbReference type="Pfam" id="PF12833">
    <property type="entry name" value="HTH_18"/>
    <property type="match status" value="1"/>
</dbReference>
<proteinExistence type="predicted"/>
<dbReference type="GO" id="GO:0043565">
    <property type="term" value="F:sequence-specific DNA binding"/>
    <property type="evidence" value="ECO:0007669"/>
    <property type="project" value="InterPro"/>
</dbReference>
<accession>A0A6L5QP97</accession>
<reference evidence="5 6" key="1">
    <citation type="submission" date="2019-11" db="EMBL/GenBank/DDBJ databases">
        <title>Novel species isolated from a subtropical stream in China.</title>
        <authorList>
            <person name="Lu H."/>
        </authorList>
    </citation>
    <scope>NUCLEOTIDE SEQUENCE [LARGE SCALE GENOMIC DNA]</scope>
    <source>
        <strain evidence="5 6">FT25W</strain>
    </source>
</reference>
<evidence type="ECO:0000259" key="4">
    <source>
        <dbReference type="PROSITE" id="PS01124"/>
    </source>
</evidence>
<feature type="domain" description="HTH araC/xylS-type" evidence="4">
    <location>
        <begin position="169"/>
        <end position="270"/>
    </location>
</feature>
<name>A0A6L5QP97_9BURK</name>